<keyword evidence="4" id="KW-1185">Reference proteome</keyword>
<sequence length="75" mass="8538">MASLTPECAELKQAYDACFNKWYAEKFLKGDRKPACEDIFEKYRACIWKAIKDKKLDKLIEDAQRPPGAAKPANG</sequence>
<dbReference type="PROSITE" id="PS51808">
    <property type="entry name" value="CHCH"/>
    <property type="match status" value="1"/>
</dbReference>
<gene>
    <name evidence="3" type="primary">MDM35</name>
    <name evidence="3" type="ORF">HK105_204912</name>
</gene>
<accession>A0ABR4N7M7</accession>
<dbReference type="Pfam" id="PF05254">
    <property type="entry name" value="UPF0203"/>
    <property type="match status" value="1"/>
</dbReference>
<dbReference type="PANTHER" id="PTHR46403:SF1">
    <property type="entry name" value="TP53-REGULATED INHIBITOR OF APOPTOSIS 1"/>
    <property type="match status" value="1"/>
</dbReference>
<reference evidence="3 4" key="1">
    <citation type="submission" date="2023-09" db="EMBL/GenBank/DDBJ databases">
        <title>Pangenome analysis of Batrachochytrium dendrobatidis and related Chytrids.</title>
        <authorList>
            <person name="Yacoub M.N."/>
            <person name="Stajich J.E."/>
            <person name="James T.Y."/>
        </authorList>
    </citation>
    <scope>NUCLEOTIDE SEQUENCE [LARGE SCALE GENOMIC DNA]</scope>
    <source>
        <strain evidence="3 4">JEL0888</strain>
    </source>
</reference>
<comment type="caution">
    <text evidence="3">The sequence shown here is derived from an EMBL/GenBank/DDBJ whole genome shotgun (WGS) entry which is preliminary data.</text>
</comment>
<evidence type="ECO:0000313" key="3">
    <source>
        <dbReference type="EMBL" id="KAL2915510.1"/>
    </source>
</evidence>
<organism evidence="3 4">
    <name type="scientific">Polyrhizophydium stewartii</name>
    <dbReference type="NCBI Taxonomy" id="2732419"/>
    <lineage>
        <taxon>Eukaryota</taxon>
        <taxon>Fungi</taxon>
        <taxon>Fungi incertae sedis</taxon>
        <taxon>Chytridiomycota</taxon>
        <taxon>Chytridiomycota incertae sedis</taxon>
        <taxon>Chytridiomycetes</taxon>
        <taxon>Rhizophydiales</taxon>
        <taxon>Rhizophydiales incertae sedis</taxon>
        <taxon>Polyrhizophydium</taxon>
    </lineage>
</organism>
<evidence type="ECO:0000256" key="2">
    <source>
        <dbReference type="ARBA" id="ARBA00023157"/>
    </source>
</evidence>
<dbReference type="InterPro" id="IPR007918">
    <property type="entry name" value="MDM35_apoptosis"/>
</dbReference>
<evidence type="ECO:0000313" key="4">
    <source>
        <dbReference type="Proteomes" id="UP001527925"/>
    </source>
</evidence>
<dbReference type="EMBL" id="JADGIZ020000023">
    <property type="protein sequence ID" value="KAL2915510.1"/>
    <property type="molecule type" value="Genomic_DNA"/>
</dbReference>
<evidence type="ECO:0000256" key="1">
    <source>
        <dbReference type="ARBA" id="ARBA00006196"/>
    </source>
</evidence>
<protein>
    <submittedName>
        <fullName evidence="3">Mitochondrial distribution and morphology protein 35</fullName>
    </submittedName>
</protein>
<keyword evidence="2" id="KW-1015">Disulfide bond</keyword>
<dbReference type="PANTHER" id="PTHR46403">
    <property type="entry name" value="TP53-REGULATED INHIBITOR OF APOPTOSIS 1"/>
    <property type="match status" value="1"/>
</dbReference>
<proteinExistence type="inferred from homology"/>
<dbReference type="Proteomes" id="UP001527925">
    <property type="component" value="Unassembled WGS sequence"/>
</dbReference>
<name>A0ABR4N7M7_9FUNG</name>
<comment type="similarity">
    <text evidence="1">Belongs to the TRIAP1/MDM35 family.</text>
</comment>